<proteinExistence type="predicted"/>
<protein>
    <submittedName>
        <fullName evidence="1">Uncharacterized protein</fullName>
    </submittedName>
</protein>
<name>D8P831_9BACT</name>
<sequence>MSHQLLSLSCDAPVESLQDILGNFEGAQVGLRKLRDRLVDSGEQGLVEDASIFLGLYLNYTDELIRRAYLQTAEKTA</sequence>
<gene>
    <name evidence="1" type="ORF">NIDE3994</name>
</gene>
<evidence type="ECO:0000313" key="2">
    <source>
        <dbReference type="Proteomes" id="UP000001660"/>
    </source>
</evidence>
<dbReference type="AlphaFoldDB" id="D8P831"/>
<dbReference type="STRING" id="330214.NIDE3994"/>
<evidence type="ECO:0000313" key="1">
    <source>
        <dbReference type="EMBL" id="CBK43663.1"/>
    </source>
</evidence>
<organism evidence="1 2">
    <name type="scientific">Nitrospira defluvii</name>
    <dbReference type="NCBI Taxonomy" id="330214"/>
    <lineage>
        <taxon>Bacteria</taxon>
        <taxon>Pseudomonadati</taxon>
        <taxon>Nitrospirota</taxon>
        <taxon>Nitrospiria</taxon>
        <taxon>Nitrospirales</taxon>
        <taxon>Nitrospiraceae</taxon>
        <taxon>Nitrospira</taxon>
    </lineage>
</organism>
<dbReference type="HOGENOM" id="CLU_2631628_0_0_0"/>
<dbReference type="KEGG" id="nde:NIDE3994"/>
<dbReference type="EMBL" id="FP929003">
    <property type="protein sequence ID" value="CBK43663.1"/>
    <property type="molecule type" value="Genomic_DNA"/>
</dbReference>
<accession>D8P831</accession>
<dbReference type="Proteomes" id="UP000001660">
    <property type="component" value="Chromosome"/>
</dbReference>
<reference evidence="1 2" key="1">
    <citation type="journal article" date="2010" name="Proc. Natl. Acad. Sci. U.S.A.">
        <title>A Nitrospira metagenome illuminates the physiology and evolution of globally important nitrite-oxidizing bacteria.</title>
        <authorList>
            <person name="Lucker S."/>
            <person name="Wagner M."/>
            <person name="Maixner F."/>
            <person name="Pelletier E."/>
            <person name="Koch H."/>
            <person name="Vacherie B."/>
            <person name="Rattei T."/>
            <person name="Sinninghe Damste J."/>
            <person name="Spieck E."/>
            <person name="Le Paslier D."/>
            <person name="Daims H."/>
        </authorList>
    </citation>
    <scope>NUCLEOTIDE SEQUENCE [LARGE SCALE GENOMIC DNA]</scope>
</reference>
<keyword evidence="2" id="KW-1185">Reference proteome</keyword>